<sequence>MRGRGLGVVGGVVAETDAVHRHRRRHAHRVELDRAARIHRRACVDVVVHVRAELRVVRARVVRLVRRVVAHRGVGRRWRVRVAVRIAHGERVLVHTLRQHRVRTNPTKRPNGSPPAHQVARRRRLQRVRKLARGARVVRLAVAHEHRAALVEGCRVHVHARRRIRVLCCRGVDKMMPVRHKRARVWGEVRPLCGESVLLVLIHLVHMRRIRRLLAGQFCVLGRRGAVVGDVEPAKELGEVVRGAGETKTKKVSVSDRAPSTIEIIIIMKSQPPCACVDQD</sequence>
<dbReference type="Proteomes" id="UP000053257">
    <property type="component" value="Unassembled WGS sequence"/>
</dbReference>
<dbReference type="AlphaFoldDB" id="A0A0C3RPQ5"/>
<protein>
    <submittedName>
        <fullName evidence="1">Uncharacterized protein</fullName>
    </submittedName>
</protein>
<dbReference type="HOGENOM" id="CLU_994372_0_0_1"/>
<name>A0A0C3RPQ5_PHLG1</name>
<gene>
    <name evidence="1" type="ORF">PHLGIDRAFT_348576</name>
</gene>
<accession>A0A0C3RPQ5</accession>
<proteinExistence type="predicted"/>
<keyword evidence="2" id="KW-1185">Reference proteome</keyword>
<evidence type="ECO:0000313" key="1">
    <source>
        <dbReference type="EMBL" id="KIP01556.1"/>
    </source>
</evidence>
<dbReference type="EMBL" id="KN840768">
    <property type="protein sequence ID" value="KIP01556.1"/>
    <property type="molecule type" value="Genomic_DNA"/>
</dbReference>
<organism evidence="1 2">
    <name type="scientific">Phlebiopsis gigantea (strain 11061_1 CR5-6)</name>
    <name type="common">White-rot fungus</name>
    <name type="synonym">Peniophora gigantea</name>
    <dbReference type="NCBI Taxonomy" id="745531"/>
    <lineage>
        <taxon>Eukaryota</taxon>
        <taxon>Fungi</taxon>
        <taxon>Dikarya</taxon>
        <taxon>Basidiomycota</taxon>
        <taxon>Agaricomycotina</taxon>
        <taxon>Agaricomycetes</taxon>
        <taxon>Polyporales</taxon>
        <taxon>Phanerochaetaceae</taxon>
        <taxon>Phlebiopsis</taxon>
    </lineage>
</organism>
<evidence type="ECO:0000313" key="2">
    <source>
        <dbReference type="Proteomes" id="UP000053257"/>
    </source>
</evidence>
<reference evidence="1 2" key="1">
    <citation type="journal article" date="2014" name="PLoS Genet.">
        <title>Analysis of the Phlebiopsis gigantea genome, transcriptome and secretome provides insight into its pioneer colonization strategies of wood.</title>
        <authorList>
            <person name="Hori C."/>
            <person name="Ishida T."/>
            <person name="Igarashi K."/>
            <person name="Samejima M."/>
            <person name="Suzuki H."/>
            <person name="Master E."/>
            <person name="Ferreira P."/>
            <person name="Ruiz-Duenas F.J."/>
            <person name="Held B."/>
            <person name="Canessa P."/>
            <person name="Larrondo L.F."/>
            <person name="Schmoll M."/>
            <person name="Druzhinina I.S."/>
            <person name="Kubicek C.P."/>
            <person name="Gaskell J.A."/>
            <person name="Kersten P."/>
            <person name="St John F."/>
            <person name="Glasner J."/>
            <person name="Sabat G."/>
            <person name="Splinter BonDurant S."/>
            <person name="Syed K."/>
            <person name="Yadav J."/>
            <person name="Mgbeahuruike A.C."/>
            <person name="Kovalchuk A."/>
            <person name="Asiegbu F.O."/>
            <person name="Lackner G."/>
            <person name="Hoffmeister D."/>
            <person name="Rencoret J."/>
            <person name="Gutierrez A."/>
            <person name="Sun H."/>
            <person name="Lindquist E."/>
            <person name="Barry K."/>
            <person name="Riley R."/>
            <person name="Grigoriev I.V."/>
            <person name="Henrissat B."/>
            <person name="Kues U."/>
            <person name="Berka R.M."/>
            <person name="Martinez A.T."/>
            <person name="Covert S.F."/>
            <person name="Blanchette R.A."/>
            <person name="Cullen D."/>
        </authorList>
    </citation>
    <scope>NUCLEOTIDE SEQUENCE [LARGE SCALE GENOMIC DNA]</scope>
    <source>
        <strain evidence="1 2">11061_1 CR5-6</strain>
    </source>
</reference>